<gene>
    <name evidence="2" type="ORF">D1B17_11690</name>
</gene>
<dbReference type="EMBL" id="CP031933">
    <property type="protein sequence ID" value="AYE39253.1"/>
    <property type="molecule type" value="Genomic_DNA"/>
</dbReference>
<evidence type="ECO:0000256" key="1">
    <source>
        <dbReference type="SAM" id="SignalP"/>
    </source>
</evidence>
<proteinExistence type="predicted"/>
<sequence>MKLSKILTFIAMFLFAATGAVLTSQNDTQAAKIATTVTRQGSIWLYTSDGTKITNRALSPNTEWAVGNTIYIHDSPLYQVATNEYIQYNYATLSDVQNPVQTPLIGTVTTRSHNGTITINENTGYISESPNLPEGSKWKIGKCIVNTFGEIYVEVARNTYVPAVHMVFNQILPEPTYNKWFFYQPLRDPEMNVSSYISVDDWFFY</sequence>
<feature type="chain" id="PRO_5039707080" description="Surface layer protein A domain-containing protein" evidence="1">
    <location>
        <begin position="21"/>
        <end position="205"/>
    </location>
</feature>
<evidence type="ECO:0000313" key="2">
    <source>
        <dbReference type="EMBL" id="AYE39253.1"/>
    </source>
</evidence>
<dbReference type="OrthoDB" id="2288009at2"/>
<name>A0A386PWZ1_9LACO</name>
<dbReference type="RefSeq" id="WP_120143702.1">
    <property type="nucleotide sequence ID" value="NZ_CP031933.2"/>
</dbReference>
<keyword evidence="3" id="KW-1185">Reference proteome</keyword>
<dbReference type="AlphaFoldDB" id="A0A386PWZ1"/>
<reference evidence="3" key="1">
    <citation type="submission" date="2018-08" db="EMBL/GenBank/DDBJ databases">
        <title>Genome of Lactobacillus sp. HBUAS52074.</title>
        <authorList>
            <person name="Guo Z."/>
            <person name="Zhang Z.D."/>
        </authorList>
    </citation>
    <scope>NUCLEOTIDE SEQUENCE [LARGE SCALE GENOMIC DNA]</scope>
    <source>
        <strain evidence="3">HBUAS52074</strain>
    </source>
</reference>
<protein>
    <recommendedName>
        <fullName evidence="4">Surface layer protein A domain-containing protein</fullName>
    </recommendedName>
</protein>
<evidence type="ECO:0000313" key="3">
    <source>
        <dbReference type="Proteomes" id="UP000267208"/>
    </source>
</evidence>
<accession>A0A386PWZ1</accession>
<evidence type="ECO:0008006" key="4">
    <source>
        <dbReference type="Google" id="ProtNLM"/>
    </source>
</evidence>
<keyword evidence="1" id="KW-0732">Signal</keyword>
<dbReference type="KEGG" id="lzh:D1B17_11690"/>
<dbReference type="Proteomes" id="UP000267208">
    <property type="component" value="Chromosome"/>
</dbReference>
<feature type="signal peptide" evidence="1">
    <location>
        <begin position="1"/>
        <end position="20"/>
    </location>
</feature>
<organism evidence="2 3">
    <name type="scientific">Companilactobacillus zhachilii</name>
    <dbReference type="NCBI Taxonomy" id="2304606"/>
    <lineage>
        <taxon>Bacteria</taxon>
        <taxon>Bacillati</taxon>
        <taxon>Bacillota</taxon>
        <taxon>Bacilli</taxon>
        <taxon>Lactobacillales</taxon>
        <taxon>Lactobacillaceae</taxon>
        <taxon>Companilactobacillus</taxon>
    </lineage>
</organism>